<dbReference type="PROSITE" id="PS51819">
    <property type="entry name" value="VOC"/>
    <property type="match status" value="1"/>
</dbReference>
<dbReference type="InterPro" id="IPR029068">
    <property type="entry name" value="Glyas_Bleomycin-R_OHBP_Dase"/>
</dbReference>
<evidence type="ECO:0000259" key="1">
    <source>
        <dbReference type="PROSITE" id="PS51819"/>
    </source>
</evidence>
<dbReference type="InterPro" id="IPR052164">
    <property type="entry name" value="Anthracycline_SecMetBiosynth"/>
</dbReference>
<dbReference type="PANTHER" id="PTHR33993">
    <property type="entry name" value="GLYOXALASE-RELATED"/>
    <property type="match status" value="1"/>
</dbReference>
<organism evidence="2 3">
    <name type="scientific">Duganella guangzhouensis</name>
    <dbReference type="NCBI Taxonomy" id="2666084"/>
    <lineage>
        <taxon>Bacteria</taxon>
        <taxon>Pseudomonadati</taxon>
        <taxon>Pseudomonadota</taxon>
        <taxon>Betaproteobacteria</taxon>
        <taxon>Burkholderiales</taxon>
        <taxon>Oxalobacteraceae</taxon>
        <taxon>Telluria group</taxon>
        <taxon>Duganella</taxon>
    </lineage>
</organism>
<evidence type="ECO:0000313" key="3">
    <source>
        <dbReference type="Proteomes" id="UP000433309"/>
    </source>
</evidence>
<dbReference type="RefSeq" id="WP_154379311.1">
    <property type="nucleotide sequence ID" value="NZ_WKJK01000010.1"/>
</dbReference>
<dbReference type="Proteomes" id="UP000433309">
    <property type="component" value="Unassembled WGS sequence"/>
</dbReference>
<dbReference type="Pfam" id="PF22677">
    <property type="entry name" value="Ble-like_N"/>
    <property type="match status" value="1"/>
</dbReference>
<reference evidence="2 3" key="1">
    <citation type="submission" date="2019-11" db="EMBL/GenBank/DDBJ databases">
        <title>Novel species isolated from a subtropical stream in China.</title>
        <authorList>
            <person name="Lu H."/>
        </authorList>
    </citation>
    <scope>NUCLEOTIDE SEQUENCE [LARGE SCALE GENOMIC DNA]</scope>
    <source>
        <strain evidence="2 3">FT80W</strain>
    </source>
</reference>
<evidence type="ECO:0000313" key="2">
    <source>
        <dbReference type="EMBL" id="MRW92172.1"/>
    </source>
</evidence>
<dbReference type="EMBL" id="WKJK01000010">
    <property type="protein sequence ID" value="MRW92172.1"/>
    <property type="molecule type" value="Genomic_DNA"/>
</dbReference>
<dbReference type="Gene3D" id="3.10.180.10">
    <property type="entry name" value="2,3-Dihydroxybiphenyl 1,2-Dioxygenase, domain 1"/>
    <property type="match status" value="1"/>
</dbReference>
<feature type="domain" description="VOC" evidence="1">
    <location>
        <begin position="4"/>
        <end position="119"/>
    </location>
</feature>
<dbReference type="InterPro" id="IPR037523">
    <property type="entry name" value="VOC_core"/>
</dbReference>
<gene>
    <name evidence="2" type="ORF">GJ699_19440</name>
</gene>
<accession>A0A6I2L301</accession>
<dbReference type="SUPFAM" id="SSF54593">
    <property type="entry name" value="Glyoxalase/Bleomycin resistance protein/Dihydroxybiphenyl dioxygenase"/>
    <property type="match status" value="1"/>
</dbReference>
<protein>
    <submittedName>
        <fullName evidence="2">VOC family protein</fullName>
    </submittedName>
</protein>
<proteinExistence type="predicted"/>
<comment type="caution">
    <text evidence="2">The sequence shown here is derived from an EMBL/GenBank/DDBJ whole genome shotgun (WGS) entry which is preliminary data.</text>
</comment>
<keyword evidence="3" id="KW-1185">Reference proteome</keyword>
<sequence>MPATLRHFAINADDVGRARTFYESVFGWRFDPWGPPGFYQIKNAGQGVLGALQQRRELAPGVRMSGYEASMGVADLRATMTAIEASGGRILMQPYRIDGVGELIYFEDTEGNLVGAMQYEPDFRFP</sequence>
<dbReference type="InterPro" id="IPR053863">
    <property type="entry name" value="Glyoxy/Ble-like_N"/>
</dbReference>
<dbReference type="AlphaFoldDB" id="A0A6I2L301"/>
<name>A0A6I2L301_9BURK</name>